<keyword evidence="5" id="KW-0808">Transferase</keyword>
<feature type="region of interest" description="Disordered" evidence="10">
    <location>
        <begin position="1433"/>
        <end position="1479"/>
    </location>
</feature>
<comment type="subcellular location">
    <subcellularLocation>
        <location evidence="2">Membrane</location>
    </subcellularLocation>
</comment>
<dbReference type="PANTHER" id="PTHR45436">
    <property type="entry name" value="SENSOR HISTIDINE KINASE YKOH"/>
    <property type="match status" value="1"/>
</dbReference>
<evidence type="ECO:0000259" key="13">
    <source>
        <dbReference type="PROSITE" id="PS50885"/>
    </source>
</evidence>
<feature type="compositionally biased region" description="Acidic residues" evidence="10">
    <location>
        <begin position="1007"/>
        <end position="1018"/>
    </location>
</feature>
<dbReference type="Pfam" id="PF08376">
    <property type="entry name" value="NIT"/>
    <property type="match status" value="1"/>
</dbReference>
<evidence type="ECO:0000313" key="15">
    <source>
        <dbReference type="Proteomes" id="UP000678317"/>
    </source>
</evidence>
<feature type="compositionally biased region" description="Pro residues" evidence="10">
    <location>
        <begin position="1102"/>
        <end position="1112"/>
    </location>
</feature>
<dbReference type="Pfam" id="PF02518">
    <property type="entry name" value="HATPase_c"/>
    <property type="match status" value="1"/>
</dbReference>
<dbReference type="Pfam" id="PF00672">
    <property type="entry name" value="HAMP"/>
    <property type="match status" value="1"/>
</dbReference>
<evidence type="ECO:0000256" key="5">
    <source>
        <dbReference type="ARBA" id="ARBA00022679"/>
    </source>
</evidence>
<feature type="region of interest" description="Disordered" evidence="10">
    <location>
        <begin position="653"/>
        <end position="700"/>
    </location>
</feature>
<dbReference type="PANTHER" id="PTHR45436:SF5">
    <property type="entry name" value="SENSOR HISTIDINE KINASE TRCS"/>
    <property type="match status" value="1"/>
</dbReference>
<dbReference type="InterPro" id="IPR005467">
    <property type="entry name" value="His_kinase_dom"/>
</dbReference>
<dbReference type="Gene3D" id="6.10.340.10">
    <property type="match status" value="1"/>
</dbReference>
<evidence type="ECO:0000256" key="3">
    <source>
        <dbReference type="ARBA" id="ARBA00012438"/>
    </source>
</evidence>
<dbReference type="RefSeq" id="WP_208289684.1">
    <property type="nucleotide sequence ID" value="NZ_CP074404.1"/>
</dbReference>
<dbReference type="PROSITE" id="PS50109">
    <property type="entry name" value="HIS_KIN"/>
    <property type="match status" value="1"/>
</dbReference>
<feature type="compositionally biased region" description="Low complexity" evidence="10">
    <location>
        <begin position="744"/>
        <end position="760"/>
    </location>
</feature>
<feature type="region of interest" description="Disordered" evidence="10">
    <location>
        <begin position="726"/>
        <end position="799"/>
    </location>
</feature>
<organism evidence="14 15">
    <name type="scientific">Cellulomonas fengjieae</name>
    <dbReference type="NCBI Taxonomy" id="2819978"/>
    <lineage>
        <taxon>Bacteria</taxon>
        <taxon>Bacillati</taxon>
        <taxon>Actinomycetota</taxon>
        <taxon>Actinomycetes</taxon>
        <taxon>Micrococcales</taxon>
        <taxon>Cellulomonadaceae</taxon>
        <taxon>Cellulomonas</taxon>
    </lineage>
</organism>
<dbReference type="InterPro" id="IPR050428">
    <property type="entry name" value="TCS_sensor_his_kinase"/>
</dbReference>
<evidence type="ECO:0000256" key="6">
    <source>
        <dbReference type="ARBA" id="ARBA00022692"/>
    </source>
</evidence>
<evidence type="ECO:0000259" key="12">
    <source>
        <dbReference type="PROSITE" id="PS50109"/>
    </source>
</evidence>
<evidence type="ECO:0000313" key="14">
    <source>
        <dbReference type="EMBL" id="MBO3085194.1"/>
    </source>
</evidence>
<protein>
    <recommendedName>
        <fullName evidence="3">histidine kinase</fullName>
        <ecNumber evidence="3">2.7.13.3</ecNumber>
    </recommendedName>
</protein>
<accession>A0ABS3SHI0</accession>
<dbReference type="SMART" id="SM00387">
    <property type="entry name" value="HATPase_c"/>
    <property type="match status" value="1"/>
</dbReference>
<feature type="compositionally biased region" description="Polar residues" evidence="10">
    <location>
        <begin position="1453"/>
        <end position="1463"/>
    </location>
</feature>
<feature type="domain" description="Histidine kinase" evidence="12">
    <location>
        <begin position="447"/>
        <end position="616"/>
    </location>
</feature>
<reference evidence="14 15" key="1">
    <citation type="submission" date="2021-03" db="EMBL/GenBank/DDBJ databases">
        <title>novel species in genus Cellulomonas.</title>
        <authorList>
            <person name="Zhang G."/>
        </authorList>
    </citation>
    <scope>NUCLEOTIDE SEQUENCE [LARGE SCALE GENOMIC DNA]</scope>
    <source>
        <strain evidence="15">zg-ZUI188</strain>
    </source>
</reference>
<proteinExistence type="predicted"/>
<keyword evidence="15" id="KW-1185">Reference proteome</keyword>
<dbReference type="PROSITE" id="PS50885">
    <property type="entry name" value="HAMP"/>
    <property type="match status" value="1"/>
</dbReference>
<feature type="region of interest" description="Disordered" evidence="10">
    <location>
        <begin position="1247"/>
        <end position="1379"/>
    </location>
</feature>
<keyword evidence="4" id="KW-0597">Phosphoprotein</keyword>
<feature type="compositionally biased region" description="Low complexity" evidence="10">
    <location>
        <begin position="1275"/>
        <end position="1292"/>
    </location>
</feature>
<dbReference type="Proteomes" id="UP000678317">
    <property type="component" value="Unassembled WGS sequence"/>
</dbReference>
<feature type="region of interest" description="Disordered" evidence="10">
    <location>
        <begin position="1006"/>
        <end position="1048"/>
    </location>
</feature>
<evidence type="ECO:0000256" key="4">
    <source>
        <dbReference type="ARBA" id="ARBA00022553"/>
    </source>
</evidence>
<feature type="transmembrane region" description="Helical" evidence="11">
    <location>
        <begin position="12"/>
        <end position="31"/>
    </location>
</feature>
<feature type="compositionally biased region" description="Low complexity" evidence="10">
    <location>
        <begin position="840"/>
        <end position="856"/>
    </location>
</feature>
<keyword evidence="6 11" id="KW-0812">Transmembrane</keyword>
<feature type="compositionally biased region" description="Acidic residues" evidence="10">
    <location>
        <begin position="1135"/>
        <end position="1161"/>
    </location>
</feature>
<feature type="domain" description="HAMP" evidence="13">
    <location>
        <begin position="325"/>
        <end position="393"/>
    </location>
</feature>
<keyword evidence="9" id="KW-0902">Two-component regulatory system</keyword>
<name>A0ABS3SHI0_9CELL</name>
<feature type="region of interest" description="Disordered" evidence="10">
    <location>
        <begin position="830"/>
        <end position="939"/>
    </location>
</feature>
<gene>
    <name evidence="14" type="ORF">J4035_11145</name>
</gene>
<evidence type="ECO:0000256" key="7">
    <source>
        <dbReference type="ARBA" id="ARBA00022777"/>
    </source>
</evidence>
<dbReference type="EMBL" id="JAGFBM010000006">
    <property type="protein sequence ID" value="MBO3085194.1"/>
    <property type="molecule type" value="Genomic_DNA"/>
</dbReference>
<comment type="caution">
    <text evidence="14">The sequence shown here is derived from an EMBL/GenBank/DDBJ whole genome shotgun (WGS) entry which is preliminary data.</text>
</comment>
<feature type="region of interest" description="Disordered" evidence="10">
    <location>
        <begin position="959"/>
        <end position="986"/>
    </location>
</feature>
<feature type="transmembrane region" description="Helical" evidence="11">
    <location>
        <begin position="302"/>
        <end position="323"/>
    </location>
</feature>
<sequence length="1479" mass="155852">MLRRLGIRAKVLAVLAVPMIVLLAAGGYISWNALSELRYARASESVIDILQAYAPVSASLQAERLATFNGGTPEDIAAARGATDAALAKVRPMTADLDLSEFPQPVVDRFLNVQDAHNAKLEATRAGVDQRSQRVQMELNYSDIISGQLALMEQVAGSLRNRDLAEYVTAYEEIGTTADSLVVEMIRGIALLSTRAPAPASVRQYGSVAASTELARERARDSVTGLGVDGLAFPVKDPTTSFSSMRTTLQQGNPEGFATLDVQGYVENIQRQLATLSELNAQVLDEANQVSAGASADAQTRAVVTLAIVVGAVVASLLLALLVSRGIVIPLRRLTKAAADVREQLPRLVEQVAIPGEGPAITLAPIPVTSRDEVGQLAAAFNSVNATTVQVAQEQAALRGSIAEMFVNVARRDQVLLNRQLSFIDSLERAEEDPSTLANLFRLDHLATRMRRNAESLLVLAGIDSGRRLRDAMPLSDVVRTASSEIEQYDRVELDLQADPHMHGFNALGAAHLLAELLENATIFSEPETPVTVTTGVSGQFVIVRILDQGLGMSDAELEAANAKIISTSASDSLGNQRLGLFVVGRIAQRLGAEVRLLKAAHGTGTETIVRFPATLFVMTETSLYGMGAPAAAPPDEPVRIEAPVVEEVDLAALTDGQTSLGLPQRRRRDDEADSPAGPAEPAPSLAQASGLPSRPKKTFDEDNLVLPEAPDGRISAELSAADTDWKPATVAPLQGGLPSRSRAATPAWAQPEEPTTTAAAPPPPAARAGLFSGFRGRTETSSVNTGENLVVPGLASNDEGRAQTPAIHAPWMSSGAHAAPVEPIVVPELAGDDDSWESQEAQNREAAALAAAQEPAQDEPADDTPAPAWEPTPAWGDQTTDATETPEEPAWEPTSLEAPAWEPSAAEQTPVWDAPAAAWAEPAADETPSWQPPASAETLSWAAPVDEAPAWEPVVATSDEAPSWGARATEETPSWQPPAPEDTHAWASPVTEEPAWEPTIAAIEDPSWDEVDVEETPSDAVAAETSDWSAPAPHEPAAPTTDAPAAPVRTFTSYSGYAGWGAPASDAPYQPFERTLDEARAWHTGAMPIVPEPVAVQAAPAPSPEPAPQPEPEPEAEPLTVVDGVAFRPIQLEPDPEPEPYVEPEPEPELYAEPEPEPEPEPTPVWAAPVPAVSTWQNFHSARPPVESPTQLFTPIEAAAAVTPEPVEHAPVAEAPAAFAAPAWAPTAAPAPAAPVQAPFAEVVQTPVDDAKSRRKWGLFGRKKSDEVDSEPTPAVQAPPVAEPVNQAAPVRTSAWTAEAPSAQAPSGAESPSWMASTTWSAPAAPAPAAPLPPAPAPSERASAGSWAPPEWAARPGGNPAPASTVPHPTLPPSVAPRIGTLDDEVAAMLALRSDIQEQALSELSQLSAYRPSATGGNAERLIKRVPTAVPATLVTEDEGKPVQRDADQLRSRLSSFQSGTTRGRRAMEDPSGQNGVS</sequence>
<dbReference type="SUPFAM" id="SSF55874">
    <property type="entry name" value="ATPase domain of HSP90 chaperone/DNA topoisomerase II/histidine kinase"/>
    <property type="match status" value="1"/>
</dbReference>
<dbReference type="InterPro" id="IPR013587">
    <property type="entry name" value="Nitrate/nitrite_sensing"/>
</dbReference>
<dbReference type="InterPro" id="IPR036890">
    <property type="entry name" value="HATPase_C_sf"/>
</dbReference>
<feature type="compositionally biased region" description="Low complexity" evidence="10">
    <location>
        <begin position="913"/>
        <end position="927"/>
    </location>
</feature>
<feature type="region of interest" description="Disordered" evidence="10">
    <location>
        <begin position="1092"/>
        <end position="1168"/>
    </location>
</feature>
<feature type="compositionally biased region" description="Basic and acidic residues" evidence="10">
    <location>
        <begin position="1439"/>
        <end position="1452"/>
    </location>
</feature>
<keyword evidence="7" id="KW-0418">Kinase</keyword>
<feature type="compositionally biased region" description="Pro residues" evidence="10">
    <location>
        <begin position="1326"/>
        <end position="1338"/>
    </location>
</feature>
<feature type="compositionally biased region" description="Low complexity" evidence="10">
    <location>
        <begin position="864"/>
        <end position="884"/>
    </location>
</feature>
<evidence type="ECO:0000256" key="1">
    <source>
        <dbReference type="ARBA" id="ARBA00000085"/>
    </source>
</evidence>
<evidence type="ECO:0000256" key="2">
    <source>
        <dbReference type="ARBA" id="ARBA00004370"/>
    </source>
</evidence>
<feature type="compositionally biased region" description="Low complexity" evidence="10">
    <location>
        <begin position="1031"/>
        <end position="1048"/>
    </location>
</feature>
<keyword evidence="11" id="KW-0472">Membrane</keyword>
<dbReference type="EC" id="2.7.13.3" evidence="3"/>
<evidence type="ECO:0000256" key="10">
    <source>
        <dbReference type="SAM" id="MobiDB-lite"/>
    </source>
</evidence>
<evidence type="ECO:0000256" key="9">
    <source>
        <dbReference type="ARBA" id="ARBA00023012"/>
    </source>
</evidence>
<keyword evidence="8 11" id="KW-1133">Transmembrane helix</keyword>
<comment type="catalytic activity">
    <reaction evidence="1">
        <text>ATP + protein L-histidine = ADP + protein N-phospho-L-histidine.</text>
        <dbReference type="EC" id="2.7.13.3"/>
    </reaction>
</comment>
<dbReference type="InterPro" id="IPR003660">
    <property type="entry name" value="HAMP_dom"/>
</dbReference>
<evidence type="ECO:0000256" key="11">
    <source>
        <dbReference type="SAM" id="Phobius"/>
    </source>
</evidence>
<dbReference type="CDD" id="cd06225">
    <property type="entry name" value="HAMP"/>
    <property type="match status" value="1"/>
</dbReference>
<evidence type="ECO:0000256" key="8">
    <source>
        <dbReference type="ARBA" id="ARBA00022989"/>
    </source>
</evidence>
<dbReference type="InterPro" id="IPR003594">
    <property type="entry name" value="HATPase_dom"/>
</dbReference>
<dbReference type="Gene3D" id="3.30.565.10">
    <property type="entry name" value="Histidine kinase-like ATPase, C-terminal domain"/>
    <property type="match status" value="1"/>
</dbReference>